<dbReference type="InterPro" id="IPR027417">
    <property type="entry name" value="P-loop_NTPase"/>
</dbReference>
<dbReference type="RefSeq" id="WP_006747774.1">
    <property type="nucleotide sequence ID" value="NZ_CP007029.1"/>
</dbReference>
<sequence>MSELLKIVVVGHTNTGKTSLLRTLSRDEFFGEVANEPATTRQVEGMQLLLSDGEPVMVLLDTPGLEDPDGVLDLLDRLADDARFDGPERIRRFLASPEAGTLYEQEAKVLRQMLQSDAAIYVIDSTEQVLGKYREELTILTYCAIPVLPMLNFVADPGSREAEWREQLARVNLHAVVAFDTVVYDEIGERRLYEKLRTLLDRYDEPLRRLIEDRRRHGEWLRRAASEYLAELLIDTAACLRVVPGDLDATKLRERILRNQDDVRQREQRSVDALLRLFRFSDAHYDHHGLPLVNGSWGMDLFNPDALKYYGLRMGGGAAAGAATGAAVDAATFGATLGLGTLSGAAVGALLGTSLPMRRRIWGRLHGLSEWRVSDETLRLLALRQLTLIRALLRRGHAAQAPLSSKADPDDRWARGPLPAPVREARLKPQWSRLNADVFDPERSDRQLAVQRLTDQILADLVGPRNG</sequence>
<dbReference type="Pfam" id="PF11981">
    <property type="entry name" value="DUF3482"/>
    <property type="match status" value="1"/>
</dbReference>
<dbReference type="GO" id="GO:0002098">
    <property type="term" value="P:tRNA wobble uridine modification"/>
    <property type="evidence" value="ECO:0007669"/>
    <property type="project" value="TreeGrafter"/>
</dbReference>
<proteinExistence type="predicted"/>
<organism evidence="2 3">
    <name type="scientific">Thioalkalivibrio paradoxus ARh 1</name>
    <dbReference type="NCBI Taxonomy" id="713585"/>
    <lineage>
        <taxon>Bacteria</taxon>
        <taxon>Pseudomonadati</taxon>
        <taxon>Pseudomonadota</taxon>
        <taxon>Gammaproteobacteria</taxon>
        <taxon>Chromatiales</taxon>
        <taxon>Ectothiorhodospiraceae</taxon>
        <taxon>Thioalkalivibrio</taxon>
    </lineage>
</organism>
<dbReference type="GO" id="GO:0030488">
    <property type="term" value="P:tRNA methylation"/>
    <property type="evidence" value="ECO:0007669"/>
    <property type="project" value="TreeGrafter"/>
</dbReference>
<dbReference type="EMBL" id="CP007029">
    <property type="protein sequence ID" value="AHE98109.1"/>
    <property type="molecule type" value="Genomic_DNA"/>
</dbReference>
<protein>
    <submittedName>
        <fullName evidence="2">GTPase SAR1</fullName>
    </submittedName>
</protein>
<dbReference type="InterPro" id="IPR006073">
    <property type="entry name" value="GTP-bd"/>
</dbReference>
<dbReference type="InterPro" id="IPR021871">
    <property type="entry name" value="DUF3482"/>
</dbReference>
<dbReference type="GO" id="GO:0005829">
    <property type="term" value="C:cytosol"/>
    <property type="evidence" value="ECO:0007669"/>
    <property type="project" value="TreeGrafter"/>
</dbReference>
<reference evidence="2 3" key="1">
    <citation type="submission" date="2013-12" db="EMBL/GenBank/DDBJ databases">
        <authorList>
            <consortium name="DOE Joint Genome Institute"/>
            <person name="Muyzer G."/>
            <person name="Huntemann M."/>
            <person name="Han J."/>
            <person name="Chen A."/>
            <person name="Kyrpides N."/>
            <person name="Mavromatis K."/>
            <person name="Markowitz V."/>
            <person name="Palaniappan K."/>
            <person name="Ivanova N."/>
            <person name="Schaumberg A."/>
            <person name="Pati A."/>
            <person name="Liolios K."/>
            <person name="Nordberg H.P."/>
            <person name="Cantor M.N."/>
            <person name="Hua S.X."/>
            <person name="Woyke T."/>
        </authorList>
    </citation>
    <scope>NUCLEOTIDE SEQUENCE [LARGE SCALE GENOMIC DNA]</scope>
    <source>
        <strain evidence="2 3">ARh 1</strain>
    </source>
</reference>
<dbReference type="AlphaFoldDB" id="W0DHK3"/>
<accession>W0DHK3</accession>
<dbReference type="STRING" id="713585.THITH_07355"/>
<evidence type="ECO:0000313" key="3">
    <source>
        <dbReference type="Proteomes" id="UP000005289"/>
    </source>
</evidence>
<feature type="domain" description="G" evidence="1">
    <location>
        <begin position="6"/>
        <end position="135"/>
    </location>
</feature>
<name>W0DHK3_9GAMM</name>
<dbReference type="OrthoDB" id="5406017at2"/>
<keyword evidence="3" id="KW-1185">Reference proteome</keyword>
<evidence type="ECO:0000259" key="1">
    <source>
        <dbReference type="Pfam" id="PF01926"/>
    </source>
</evidence>
<dbReference type="PANTHER" id="PTHR42714">
    <property type="entry name" value="TRNA MODIFICATION GTPASE GTPBP3"/>
    <property type="match status" value="1"/>
</dbReference>
<dbReference type="CDD" id="cd00882">
    <property type="entry name" value="Ras_like_GTPase"/>
    <property type="match status" value="1"/>
</dbReference>
<dbReference type="Proteomes" id="UP000005289">
    <property type="component" value="Chromosome"/>
</dbReference>
<dbReference type="KEGG" id="tti:THITH_07355"/>
<dbReference type="SUPFAM" id="SSF52540">
    <property type="entry name" value="P-loop containing nucleoside triphosphate hydrolases"/>
    <property type="match status" value="1"/>
</dbReference>
<evidence type="ECO:0000313" key="2">
    <source>
        <dbReference type="EMBL" id="AHE98109.1"/>
    </source>
</evidence>
<gene>
    <name evidence="2" type="ORF">THITH_07355</name>
</gene>
<dbReference type="PANTHER" id="PTHR42714:SF7">
    <property type="entry name" value="G DOMAIN-CONTAINING PROTEIN"/>
    <property type="match status" value="1"/>
</dbReference>
<dbReference type="GO" id="GO:0005525">
    <property type="term" value="F:GTP binding"/>
    <property type="evidence" value="ECO:0007669"/>
    <property type="project" value="InterPro"/>
</dbReference>
<dbReference type="HOGENOM" id="CLU_047968_0_0_6"/>
<dbReference type="Pfam" id="PF01926">
    <property type="entry name" value="MMR_HSR1"/>
    <property type="match status" value="1"/>
</dbReference>
<dbReference type="Gene3D" id="3.40.50.300">
    <property type="entry name" value="P-loop containing nucleotide triphosphate hydrolases"/>
    <property type="match status" value="1"/>
</dbReference>